<feature type="region of interest" description="Disordered" evidence="2">
    <location>
        <begin position="145"/>
        <end position="221"/>
    </location>
</feature>
<dbReference type="OMA" id="ETREQMC"/>
<feature type="region of interest" description="Disordered" evidence="2">
    <location>
        <begin position="324"/>
        <end position="353"/>
    </location>
</feature>
<evidence type="ECO:0000259" key="3">
    <source>
        <dbReference type="Pfam" id="PF20681"/>
    </source>
</evidence>
<protein>
    <recommendedName>
        <fullName evidence="3">DUF6818 domain-containing protein</fullName>
    </recommendedName>
</protein>
<dbReference type="AlphaFoldDB" id="A0A060SSP2"/>
<reference evidence="4" key="1">
    <citation type="submission" date="2014-01" db="EMBL/GenBank/DDBJ databases">
        <title>The genome of the white-rot fungus Pycnoporus cinnabarinus: a basidiomycete model with a versatile arsenal for lignocellulosic biomass breakdown.</title>
        <authorList>
            <person name="Levasseur A."/>
            <person name="Lomascolo A."/>
            <person name="Ruiz-Duenas F.J."/>
            <person name="Uzan E."/>
            <person name="Piumi F."/>
            <person name="Kues U."/>
            <person name="Ram A.F.J."/>
            <person name="Murat C."/>
            <person name="Haon M."/>
            <person name="Benoit I."/>
            <person name="Arfi Y."/>
            <person name="Chevret D."/>
            <person name="Drula E."/>
            <person name="Kwon M.J."/>
            <person name="Gouret P."/>
            <person name="Lesage-Meessen L."/>
            <person name="Lombard V."/>
            <person name="Mariette J."/>
            <person name="Noirot C."/>
            <person name="Park J."/>
            <person name="Patyshakuliyeva A."/>
            <person name="Wieneger R.A.B."/>
            <person name="Wosten H.A.B."/>
            <person name="Martin F."/>
            <person name="Coutinho P.M."/>
            <person name="de Vries R."/>
            <person name="Martinez A.T."/>
            <person name="Klopp C."/>
            <person name="Pontarotti P."/>
            <person name="Henrissat B."/>
            <person name="Record E."/>
        </authorList>
    </citation>
    <scope>NUCLEOTIDE SEQUENCE [LARGE SCALE GENOMIC DNA]</scope>
    <source>
        <strain evidence="4">BRFM137</strain>
    </source>
</reference>
<dbReference type="PANTHER" id="PTHR34409">
    <property type="entry name" value="SET DOMAIN-CONTAINING PROTEIN"/>
    <property type="match status" value="1"/>
</dbReference>
<dbReference type="EMBL" id="CCBP010000451">
    <property type="protein sequence ID" value="CDO77375.1"/>
    <property type="molecule type" value="Genomic_DNA"/>
</dbReference>
<feature type="region of interest" description="Disordered" evidence="2">
    <location>
        <begin position="1"/>
        <end position="66"/>
    </location>
</feature>
<accession>A0A060SSP2</accession>
<gene>
    <name evidence="4" type="ORF">BN946_scf184787.g24</name>
</gene>
<feature type="compositionally biased region" description="Acidic residues" evidence="2">
    <location>
        <begin position="184"/>
        <end position="197"/>
    </location>
</feature>
<sequence length="353" mass="39079">MNKTPQDTSDMVISPRNVGGHSSMGLTAPAVSQSSASAPPVAASGRRKPETSAQHTGGRQQGSSNYTDADIWNLLDSVREVLPMSPDAWQDVANRFNARAEDQGRPKREVRPLRLKYDAQLVREASKKPTGKTRMPRHLRRVLRIERKINTKSHVGELDDDEPPTGTESSVDEDTGGSGVDDLSAQEDGDIQPDVEIVEPSRASPSQPAPKAARNPAAMSTQCPRRAVAHDFLNILAASLDPAARETREQMCFVLKMAQEQIHGLTQENRELRNRNDTLTDRIQQLSNELQEQKAEVKALCTRLEMYEMFMPYSRFPGPLHWPNGTFAPPQDRNDSNPPSIFPSMPYTPPSAP</sequence>
<feature type="domain" description="DUF6818" evidence="3">
    <location>
        <begin position="83"/>
        <end position="161"/>
    </location>
</feature>
<feature type="compositionally biased region" description="Polar residues" evidence="2">
    <location>
        <begin position="51"/>
        <end position="66"/>
    </location>
</feature>
<evidence type="ECO:0000256" key="1">
    <source>
        <dbReference type="SAM" id="Coils"/>
    </source>
</evidence>
<feature type="compositionally biased region" description="Polar residues" evidence="2">
    <location>
        <begin position="1"/>
        <end position="11"/>
    </location>
</feature>
<dbReference type="STRING" id="5643.A0A060SSP2"/>
<evidence type="ECO:0000256" key="2">
    <source>
        <dbReference type="SAM" id="MobiDB-lite"/>
    </source>
</evidence>
<evidence type="ECO:0000313" key="5">
    <source>
        <dbReference type="Proteomes" id="UP000029665"/>
    </source>
</evidence>
<organism evidence="4 5">
    <name type="scientific">Pycnoporus cinnabarinus</name>
    <name type="common">Cinnabar-red polypore</name>
    <name type="synonym">Trametes cinnabarina</name>
    <dbReference type="NCBI Taxonomy" id="5643"/>
    <lineage>
        <taxon>Eukaryota</taxon>
        <taxon>Fungi</taxon>
        <taxon>Dikarya</taxon>
        <taxon>Basidiomycota</taxon>
        <taxon>Agaricomycotina</taxon>
        <taxon>Agaricomycetes</taxon>
        <taxon>Polyporales</taxon>
        <taxon>Polyporaceae</taxon>
        <taxon>Trametes</taxon>
    </lineage>
</organism>
<name>A0A060SSP2_PYCCI</name>
<evidence type="ECO:0000313" key="4">
    <source>
        <dbReference type="EMBL" id="CDO77375.1"/>
    </source>
</evidence>
<dbReference type="InterPro" id="IPR049203">
    <property type="entry name" value="DUF6818"/>
</dbReference>
<comment type="caution">
    <text evidence="4">The sequence shown here is derived from an EMBL/GenBank/DDBJ whole genome shotgun (WGS) entry which is preliminary data.</text>
</comment>
<feature type="compositionally biased region" description="Low complexity" evidence="2">
    <location>
        <begin position="28"/>
        <end position="44"/>
    </location>
</feature>
<dbReference type="Proteomes" id="UP000029665">
    <property type="component" value="Unassembled WGS sequence"/>
</dbReference>
<keyword evidence="1" id="KW-0175">Coiled coil</keyword>
<dbReference type="Pfam" id="PF20681">
    <property type="entry name" value="DUF6818"/>
    <property type="match status" value="1"/>
</dbReference>
<dbReference type="OrthoDB" id="2758426at2759"/>
<feature type="coiled-coil region" evidence="1">
    <location>
        <begin position="255"/>
        <end position="303"/>
    </location>
</feature>
<proteinExistence type="predicted"/>
<feature type="compositionally biased region" description="Basic and acidic residues" evidence="2">
    <location>
        <begin position="145"/>
        <end position="157"/>
    </location>
</feature>
<dbReference type="HOGENOM" id="CLU_785602_0_0_1"/>
<dbReference type="PANTHER" id="PTHR34409:SF1">
    <property type="entry name" value="MYB-LIKE DOMAIN-CONTAINING PROTEIN"/>
    <property type="match status" value="1"/>
</dbReference>
<keyword evidence="5" id="KW-1185">Reference proteome</keyword>